<accession>A0A077WD97</accession>
<dbReference type="GO" id="GO:0005829">
    <property type="term" value="C:cytosol"/>
    <property type="evidence" value="ECO:0007669"/>
    <property type="project" value="TreeGrafter"/>
</dbReference>
<sequence length="274" mass="29823">MTNPIAIAEQELKGRGIGSVHLDVNYAPGVALMVIDNPQRHNAFSGKMMVEFRQHVLWLESQAPQDLVAVIVTGSRGKAFCAGLDLEFAREHMHSTPTLALQVNQVMHDALSRFARLPFITVASMAGHALGGGTELLTAFDYVCMASTAIIRFVQTRMGVSSPWGGARRLVNSVGRKTALRILASAPKITAEQGKAFGLVDVIVDNKQDIYEECLKASLLFLQPFVFDDRAGQDDRVSPGAIRGMKQLVVRADLDRDYEFEAAILAKLAGSSKI</sequence>
<name>A0A077WD97_9FUNG</name>
<dbReference type="CDD" id="cd06558">
    <property type="entry name" value="crotonase-like"/>
    <property type="match status" value="1"/>
</dbReference>
<dbReference type="Pfam" id="PF00378">
    <property type="entry name" value="ECH_1"/>
    <property type="match status" value="1"/>
</dbReference>
<dbReference type="OrthoDB" id="410701at2759"/>
<organism evidence="2">
    <name type="scientific">Lichtheimia ramosa</name>
    <dbReference type="NCBI Taxonomy" id="688394"/>
    <lineage>
        <taxon>Eukaryota</taxon>
        <taxon>Fungi</taxon>
        <taxon>Fungi incertae sedis</taxon>
        <taxon>Mucoromycota</taxon>
        <taxon>Mucoromycotina</taxon>
        <taxon>Mucoromycetes</taxon>
        <taxon>Mucorales</taxon>
        <taxon>Lichtheimiaceae</taxon>
        <taxon>Lichtheimia</taxon>
    </lineage>
</organism>
<dbReference type="AlphaFoldDB" id="A0A077WD97"/>
<dbReference type="EMBL" id="LK023316">
    <property type="protein sequence ID" value="CDS05400.1"/>
    <property type="molecule type" value="Genomic_DNA"/>
</dbReference>
<evidence type="ECO:0000256" key="1">
    <source>
        <dbReference type="ARBA" id="ARBA00023239"/>
    </source>
</evidence>
<dbReference type="SUPFAM" id="SSF52096">
    <property type="entry name" value="ClpP/crotonase"/>
    <property type="match status" value="1"/>
</dbReference>
<dbReference type="PANTHER" id="PTHR11941">
    <property type="entry name" value="ENOYL-COA HYDRATASE-RELATED"/>
    <property type="match status" value="1"/>
</dbReference>
<reference evidence="2" key="1">
    <citation type="journal article" date="2014" name="Genome Announc.">
        <title>De novo whole-genome sequence and genome annotation of Lichtheimia ramosa.</title>
        <authorList>
            <person name="Linde J."/>
            <person name="Schwartze V."/>
            <person name="Binder U."/>
            <person name="Lass-Florl C."/>
            <person name="Voigt K."/>
            <person name="Horn F."/>
        </authorList>
    </citation>
    <scope>NUCLEOTIDE SEQUENCE</scope>
    <source>
        <strain evidence="2">JMRC FSU:6197</strain>
    </source>
</reference>
<dbReference type="InterPro" id="IPR001753">
    <property type="entry name" value="Enoyl-CoA_hydra/iso"/>
</dbReference>
<proteinExistence type="predicted"/>
<dbReference type="InterPro" id="IPR029045">
    <property type="entry name" value="ClpP/crotonase-like_dom_sf"/>
</dbReference>
<protein>
    <recommendedName>
        <fullName evidence="3">Enoyl-CoA hydratase</fullName>
    </recommendedName>
</protein>
<dbReference type="PANTHER" id="PTHR11941:SF27">
    <property type="entry name" value="ETHYLMALONYL-COA DECARBOXYLASE"/>
    <property type="match status" value="1"/>
</dbReference>
<dbReference type="GO" id="GO:0016829">
    <property type="term" value="F:lyase activity"/>
    <property type="evidence" value="ECO:0007669"/>
    <property type="project" value="UniProtKB-KW"/>
</dbReference>
<gene>
    <name evidence="2" type="ORF">LRAMOSA07928</name>
</gene>
<evidence type="ECO:0000313" key="2">
    <source>
        <dbReference type="EMBL" id="CDS05400.1"/>
    </source>
</evidence>
<evidence type="ECO:0008006" key="3">
    <source>
        <dbReference type="Google" id="ProtNLM"/>
    </source>
</evidence>
<dbReference type="GO" id="GO:0006635">
    <property type="term" value="P:fatty acid beta-oxidation"/>
    <property type="evidence" value="ECO:0007669"/>
    <property type="project" value="TreeGrafter"/>
</dbReference>
<dbReference type="Gene3D" id="3.90.226.10">
    <property type="entry name" value="2-enoyl-CoA Hydratase, Chain A, domain 1"/>
    <property type="match status" value="1"/>
</dbReference>
<keyword evidence="1" id="KW-0456">Lyase</keyword>